<dbReference type="Pfam" id="PF03279">
    <property type="entry name" value="Lip_A_acyltrans"/>
    <property type="match status" value="1"/>
</dbReference>
<evidence type="ECO:0000256" key="6">
    <source>
        <dbReference type="ARBA" id="ARBA00023315"/>
    </source>
</evidence>
<keyword evidence="4" id="KW-0808">Transferase</keyword>
<dbReference type="GO" id="GO:0009247">
    <property type="term" value="P:glycolipid biosynthetic process"/>
    <property type="evidence" value="ECO:0007669"/>
    <property type="project" value="UniProtKB-ARBA"/>
</dbReference>
<evidence type="ECO:0000313" key="10">
    <source>
        <dbReference type="Proteomes" id="UP001242995"/>
    </source>
</evidence>
<keyword evidence="9" id="KW-1185">Reference proteome</keyword>
<dbReference type="RefSeq" id="WP_306964275.1">
    <property type="nucleotide sequence ID" value="NZ_JAUSRG010000023.1"/>
</dbReference>
<evidence type="ECO:0000256" key="3">
    <source>
        <dbReference type="ARBA" id="ARBA00022519"/>
    </source>
</evidence>
<keyword evidence="5" id="KW-0472">Membrane</keyword>
<dbReference type="AlphaFoldDB" id="A0AAW8DMH6"/>
<dbReference type="Proteomes" id="UP001242995">
    <property type="component" value="Unassembled WGS sequence"/>
</dbReference>
<dbReference type="Proteomes" id="UP001230951">
    <property type="component" value="Unassembled WGS sequence"/>
</dbReference>
<evidence type="ECO:0000313" key="8">
    <source>
        <dbReference type="EMBL" id="MDQ0183182.1"/>
    </source>
</evidence>
<dbReference type="GO" id="GO:0016746">
    <property type="term" value="F:acyltransferase activity"/>
    <property type="evidence" value="ECO:0007669"/>
    <property type="project" value="UniProtKB-KW"/>
</dbReference>
<comment type="subcellular location">
    <subcellularLocation>
        <location evidence="1">Cell inner membrane</location>
    </subcellularLocation>
</comment>
<protein>
    <recommendedName>
        <fullName evidence="11">Lipid A biosynthesis acyltransferase</fullName>
    </recommendedName>
</protein>
<dbReference type="EMBL" id="JAUSTF010000021">
    <property type="protein sequence ID" value="MDQ0183182.1"/>
    <property type="molecule type" value="Genomic_DNA"/>
</dbReference>
<keyword evidence="2" id="KW-1003">Cell membrane</keyword>
<name>A0AAW8DMH6_9MICC</name>
<evidence type="ECO:0000313" key="9">
    <source>
        <dbReference type="Proteomes" id="UP001230951"/>
    </source>
</evidence>
<comment type="caution">
    <text evidence="7">The sequence shown here is derived from an EMBL/GenBank/DDBJ whole genome shotgun (WGS) entry which is preliminary data.</text>
</comment>
<proteinExistence type="predicted"/>
<evidence type="ECO:0000256" key="4">
    <source>
        <dbReference type="ARBA" id="ARBA00022679"/>
    </source>
</evidence>
<dbReference type="GO" id="GO:0005886">
    <property type="term" value="C:plasma membrane"/>
    <property type="evidence" value="ECO:0007669"/>
    <property type="project" value="UniProtKB-SubCell"/>
</dbReference>
<evidence type="ECO:0000313" key="7">
    <source>
        <dbReference type="EMBL" id="MDP9907565.1"/>
    </source>
</evidence>
<dbReference type="CDD" id="cd07984">
    <property type="entry name" value="LPLAT_LABLAT-like"/>
    <property type="match status" value="1"/>
</dbReference>
<organism evidence="7 10">
    <name type="scientific">Arthrobacter bambusae</name>
    <dbReference type="NCBI Taxonomy" id="1338426"/>
    <lineage>
        <taxon>Bacteria</taxon>
        <taxon>Bacillati</taxon>
        <taxon>Actinomycetota</taxon>
        <taxon>Actinomycetes</taxon>
        <taxon>Micrococcales</taxon>
        <taxon>Micrococcaceae</taxon>
        <taxon>Arthrobacter</taxon>
    </lineage>
</organism>
<sequence length="312" mass="35059">MRLPLFNIFDFPKHKNFYEAIHAAGPVGAWNLMKVLDALDRPIYRANQPDVDNFDVLKARALDFMNAVPGLDGFDKELHARSFAGYGPKLQFESTFINLWMKDTETLFRDVVAVDGRRHLHEAASSGRGVIALPLHLGPSYAAIPMLAYEMPTTTLYNRMNFDEIRAASFPDLDFRGIRLGSTSAMRSGLTALREGRIFSMFPELDPRGVDEHHARIPFLGTTIMVPTGPVVLSHVSGAPMVPLTLRAVGDGRFRLKYHPAIPPPVSPGERRRSLLAVWDVIESELLAGDVGEWEMWFEFDRMLPQVWAIES</sequence>
<accession>A0AAW8DMH6</accession>
<evidence type="ECO:0000256" key="2">
    <source>
        <dbReference type="ARBA" id="ARBA00022475"/>
    </source>
</evidence>
<evidence type="ECO:0000256" key="1">
    <source>
        <dbReference type="ARBA" id="ARBA00004533"/>
    </source>
</evidence>
<keyword evidence="6" id="KW-0012">Acyltransferase</keyword>
<evidence type="ECO:0008006" key="11">
    <source>
        <dbReference type="Google" id="ProtNLM"/>
    </source>
</evidence>
<dbReference type="EMBL" id="JAUSRG010000023">
    <property type="protein sequence ID" value="MDP9907565.1"/>
    <property type="molecule type" value="Genomic_DNA"/>
</dbReference>
<evidence type="ECO:0000256" key="5">
    <source>
        <dbReference type="ARBA" id="ARBA00023136"/>
    </source>
</evidence>
<reference evidence="7 9" key="1">
    <citation type="submission" date="2023-07" db="EMBL/GenBank/DDBJ databases">
        <title>Sorghum-associated microbial communities from plants grown in Nebraska, USA.</title>
        <authorList>
            <person name="Schachtman D."/>
        </authorList>
    </citation>
    <scope>NUCLEOTIDE SEQUENCE</scope>
    <source>
        <strain evidence="7">DS1006</strain>
        <strain evidence="8 9">DS1016</strain>
    </source>
</reference>
<gene>
    <name evidence="7" type="ORF">J2S90_004560</name>
    <name evidence="8" type="ORF">J2S93_004642</name>
</gene>
<keyword evidence="3" id="KW-0997">Cell inner membrane</keyword>
<dbReference type="InterPro" id="IPR004960">
    <property type="entry name" value="LipA_acyltrans"/>
</dbReference>